<dbReference type="AlphaFoldDB" id="A0A031JU58"/>
<dbReference type="PANTHER" id="PTHR33055:SF13">
    <property type="entry name" value="TRANSPOSASE"/>
    <property type="match status" value="1"/>
</dbReference>
<dbReference type="Pfam" id="PF01548">
    <property type="entry name" value="DEDD_Tnp_IS110"/>
    <property type="match status" value="1"/>
</dbReference>
<dbReference type="PATRIC" id="fig|158500.4.peg.3757"/>
<dbReference type="InterPro" id="IPR003346">
    <property type="entry name" value="Transposase_20"/>
</dbReference>
<dbReference type="GO" id="GO:0004803">
    <property type="term" value="F:transposase activity"/>
    <property type="evidence" value="ECO:0007669"/>
    <property type="project" value="InterPro"/>
</dbReference>
<reference evidence="3 4" key="1">
    <citation type="submission" date="2014-03" db="EMBL/GenBank/DDBJ databases">
        <title>Whole genome sequence of Novosphingobium resinovorum KF1.</title>
        <authorList>
            <person name="Gan H.M."/>
            <person name="Gan H.Y."/>
            <person name="Chew T.H."/>
            <person name="Savka M.A."/>
        </authorList>
    </citation>
    <scope>NUCLEOTIDE SEQUENCE [LARGE SCALE GENOMIC DNA]</scope>
    <source>
        <strain evidence="3 4">KF1</strain>
    </source>
</reference>
<dbReference type="GO" id="GO:0003677">
    <property type="term" value="F:DNA binding"/>
    <property type="evidence" value="ECO:0007669"/>
    <property type="project" value="InterPro"/>
</dbReference>
<dbReference type="Proteomes" id="UP000024329">
    <property type="component" value="Unassembled WGS sequence"/>
</dbReference>
<proteinExistence type="predicted"/>
<dbReference type="Pfam" id="PF02371">
    <property type="entry name" value="Transposase_20"/>
    <property type="match status" value="1"/>
</dbReference>
<evidence type="ECO:0000259" key="1">
    <source>
        <dbReference type="Pfam" id="PF01548"/>
    </source>
</evidence>
<dbReference type="eggNOG" id="COG3547">
    <property type="taxonomic scope" value="Bacteria"/>
</dbReference>
<dbReference type="InterPro" id="IPR002525">
    <property type="entry name" value="Transp_IS110-like_N"/>
</dbReference>
<name>A0A031JU58_9SPHN</name>
<comment type="caution">
    <text evidence="3">The sequence shown here is derived from an EMBL/GenBank/DDBJ whole genome shotgun (WGS) entry which is preliminary data.</text>
</comment>
<evidence type="ECO:0000313" key="3">
    <source>
        <dbReference type="EMBL" id="EZP79902.1"/>
    </source>
</evidence>
<dbReference type="PANTHER" id="PTHR33055">
    <property type="entry name" value="TRANSPOSASE FOR INSERTION SEQUENCE ELEMENT IS1111A"/>
    <property type="match status" value="1"/>
</dbReference>
<gene>
    <name evidence="3" type="ORF">BV97_03685</name>
</gene>
<evidence type="ECO:0000259" key="2">
    <source>
        <dbReference type="Pfam" id="PF02371"/>
    </source>
</evidence>
<evidence type="ECO:0000313" key="4">
    <source>
        <dbReference type="Proteomes" id="UP000024329"/>
    </source>
</evidence>
<dbReference type="InterPro" id="IPR047650">
    <property type="entry name" value="Transpos_IS110"/>
</dbReference>
<dbReference type="GO" id="GO:0006313">
    <property type="term" value="P:DNA transposition"/>
    <property type="evidence" value="ECO:0007669"/>
    <property type="project" value="InterPro"/>
</dbReference>
<dbReference type="RefSeq" id="WP_051586979.1">
    <property type="nucleotide sequence ID" value="NZ_JFYZ01000020.1"/>
</dbReference>
<sequence length="455" mass="50211">MTGAKSLGADALSMVNPGAAAIDIGSTMHMAAISPQTDDNPVRAFGTFTGELHEMARWFKASGVTSVAMESTGVYWIPAYEVLEEHGFHVILVNARYAKNVPGRKTDVSDAAWLQRLHSYGLLRGSFRPEAGVATMRAYLRQRERLIEYAASHIQHMQKALMEMNVQLHHVVSDITGVTGMRIIRAIVAGERMPITLAEMRDVRCHASVETICAALSGNWRDEHIFALCQSLALYDFYQTKILECDRKLEVALKALEIDKGYDIRGLPKVRTKRRQVNTPDFEVRSALYRVLGVDLTQIHGIGPSLALKLVGECGTDLAAWPSSKHFTSWLCLAPGNKISGGKLLSSKTRRSSSRAAALLRLAATTIGRSDTALGAFYRRLAARAGKAKAVTATARKIAVLFYNSLRYGMAYHDPGATQYEERYRNRVIGNLQRRAKAFGFSLQELPPEPNMAVS</sequence>
<accession>A0A031JU58</accession>
<feature type="domain" description="Transposase IS110-like N-terminal" evidence="1">
    <location>
        <begin position="21"/>
        <end position="164"/>
    </location>
</feature>
<dbReference type="EMBL" id="JFYZ01000020">
    <property type="protein sequence ID" value="EZP79902.1"/>
    <property type="molecule type" value="Genomic_DNA"/>
</dbReference>
<organism evidence="3 4">
    <name type="scientific">Novosphingobium resinovorum</name>
    <dbReference type="NCBI Taxonomy" id="158500"/>
    <lineage>
        <taxon>Bacteria</taxon>
        <taxon>Pseudomonadati</taxon>
        <taxon>Pseudomonadota</taxon>
        <taxon>Alphaproteobacteria</taxon>
        <taxon>Sphingomonadales</taxon>
        <taxon>Sphingomonadaceae</taxon>
        <taxon>Novosphingobium</taxon>
    </lineage>
</organism>
<protein>
    <submittedName>
        <fullName evidence="3">ISPpu9, transposase</fullName>
    </submittedName>
</protein>
<feature type="domain" description="Transposase IS116/IS110/IS902 C-terminal" evidence="2">
    <location>
        <begin position="296"/>
        <end position="378"/>
    </location>
</feature>
<dbReference type="NCBIfam" id="NF033542">
    <property type="entry name" value="transpos_IS110"/>
    <property type="match status" value="1"/>
</dbReference>